<keyword evidence="2" id="KW-1185">Reference proteome</keyword>
<accession>A0AAN8G746</accession>
<comment type="caution">
    <text evidence="1">The sequence shown here is derived from an EMBL/GenBank/DDBJ whole genome shotgun (WGS) entry which is preliminary data.</text>
</comment>
<dbReference type="EMBL" id="WIXE01009702">
    <property type="protein sequence ID" value="KAK5978218.1"/>
    <property type="molecule type" value="Genomic_DNA"/>
</dbReference>
<gene>
    <name evidence="1" type="ORF">GCK32_010900</name>
</gene>
<evidence type="ECO:0000313" key="2">
    <source>
        <dbReference type="Proteomes" id="UP001331761"/>
    </source>
</evidence>
<dbReference type="Proteomes" id="UP001331761">
    <property type="component" value="Unassembled WGS sequence"/>
</dbReference>
<evidence type="ECO:0000313" key="1">
    <source>
        <dbReference type="EMBL" id="KAK5978218.1"/>
    </source>
</evidence>
<name>A0AAN8G746_TRICO</name>
<feature type="non-terminal residue" evidence="1">
    <location>
        <position position="1"/>
    </location>
</feature>
<reference evidence="1 2" key="1">
    <citation type="submission" date="2019-10" db="EMBL/GenBank/DDBJ databases">
        <title>Assembly and Annotation for the nematode Trichostrongylus colubriformis.</title>
        <authorList>
            <person name="Martin J."/>
        </authorList>
    </citation>
    <scope>NUCLEOTIDE SEQUENCE [LARGE SCALE GENOMIC DNA]</scope>
    <source>
        <strain evidence="1">G859</strain>
        <tissue evidence="1">Whole worm</tissue>
    </source>
</reference>
<protein>
    <submittedName>
        <fullName evidence="1">Uncharacterized protein</fullName>
    </submittedName>
</protein>
<dbReference type="AlphaFoldDB" id="A0AAN8G746"/>
<proteinExistence type="predicted"/>
<organism evidence="1 2">
    <name type="scientific">Trichostrongylus colubriformis</name>
    <name type="common">Black scour worm</name>
    <dbReference type="NCBI Taxonomy" id="6319"/>
    <lineage>
        <taxon>Eukaryota</taxon>
        <taxon>Metazoa</taxon>
        <taxon>Ecdysozoa</taxon>
        <taxon>Nematoda</taxon>
        <taxon>Chromadorea</taxon>
        <taxon>Rhabditida</taxon>
        <taxon>Rhabditina</taxon>
        <taxon>Rhabditomorpha</taxon>
        <taxon>Strongyloidea</taxon>
        <taxon>Trichostrongylidae</taxon>
        <taxon>Trichostrongylus</taxon>
    </lineage>
</organism>
<sequence length="78" mass="8900">DNGTNGYFQYISHAKQGKSRAREAQKNVNTAIRKALDNIKVTDETHSATERITKAAFESCMTYERNHVEDILIDIANW</sequence>